<dbReference type="InterPro" id="IPR003107">
    <property type="entry name" value="HAT"/>
</dbReference>
<comment type="subcellular location">
    <subcellularLocation>
        <location evidence="1">Nucleus</location>
    </subcellularLocation>
</comment>
<sequence length="684" mass="79063">MVNFSLSDRGQKAEGLLAENPYDLEAWGVLIREAQNFPVDQARDMYEKLVTQFPTAGKYWKLYIDQEMKYKNFDRVEKLFQRCLIKILNMDLWKTYLSYVKETKQTLTSFREKMIQAYEFAIEKIGLDYSSYPIWCEYINFLKAGEAQGSYAENQKISQIRKVYSRAVHTPIHNIESLWKEYSHFEMSVNKMLAEKLIHEKTREYQNARRAVKDIELVTHGFNRSIPAIPPTNTPFEVAQKELWRKYIAWEKSNPLKADDRSLVVRRVMFAFEQCLLCYSFHPDLWYEAASYLENTGRELIERGDMQGGQKLSEEAVALYEKATSTFLKNNLLLHFAYADFEESRKRFSKVKAIYAKLLSEDIDPTLVYCQNMKFSRRAEGITESRAVFKKAREDPRSKHHVFICASLIEHYCNKDPKVASNIFELGLKKYADNEDYLKAYIDYKIAQNDDNNTRVVFERLLSLVPTELRRFILGHYMEFEAQYGDLGSIFKIDKRMCVPRQDGVDERDTTMLIERYKYLDLLPCSLSELRSMGYTARVTKVKNLDNLTPAPIADTSIQVVKKELPKPDVNQMKPFKPTAAVNNRVIGNIASGGVFAPPPAVAELLQALPPPMSFRGPFVNLDKLINLISKCVLDESLKAVLASTLAENRGLKRSAGDSDDESSFQPPANDIYRARQQKRVHPV</sequence>
<dbReference type="Pfam" id="PF05843">
    <property type="entry name" value="Suf"/>
    <property type="match status" value="1"/>
</dbReference>
<dbReference type="Proteomes" id="UP001652625">
    <property type="component" value="Chromosome 12"/>
</dbReference>
<accession>A0ABM4D875</accession>
<gene>
    <name evidence="7" type="primary">LOC100201067</name>
</gene>
<dbReference type="InterPro" id="IPR011990">
    <property type="entry name" value="TPR-like_helical_dom_sf"/>
</dbReference>
<protein>
    <submittedName>
        <fullName evidence="7">Cleavage stimulation factor subunit 3 isoform X5</fullName>
    </submittedName>
</protein>
<dbReference type="RefSeq" id="XP_065670528.1">
    <property type="nucleotide sequence ID" value="XM_065814456.1"/>
</dbReference>
<keyword evidence="3" id="KW-0539">Nucleus</keyword>
<dbReference type="InterPro" id="IPR008847">
    <property type="entry name" value="Suf"/>
</dbReference>
<evidence type="ECO:0000256" key="4">
    <source>
        <dbReference type="SAM" id="MobiDB-lite"/>
    </source>
</evidence>
<dbReference type="GeneID" id="100201067"/>
<evidence type="ECO:0000313" key="6">
    <source>
        <dbReference type="Proteomes" id="UP001652625"/>
    </source>
</evidence>
<keyword evidence="6" id="KW-1185">Reference proteome</keyword>
<dbReference type="Gene3D" id="1.25.40.1040">
    <property type="match status" value="1"/>
</dbReference>
<evidence type="ECO:0000256" key="1">
    <source>
        <dbReference type="ARBA" id="ARBA00004123"/>
    </source>
</evidence>
<dbReference type="PANTHER" id="PTHR19980:SF0">
    <property type="entry name" value="CLEAVAGE STIMULATION FACTOR SUBUNIT 3"/>
    <property type="match status" value="1"/>
</dbReference>
<dbReference type="SUPFAM" id="SSF48452">
    <property type="entry name" value="TPR-like"/>
    <property type="match status" value="1"/>
</dbReference>
<reference evidence="7" key="1">
    <citation type="submission" date="2025-08" db="UniProtKB">
        <authorList>
            <consortium name="RefSeq"/>
        </authorList>
    </citation>
    <scope>IDENTIFICATION</scope>
</reference>
<feature type="region of interest" description="Disordered" evidence="4">
    <location>
        <begin position="652"/>
        <end position="684"/>
    </location>
</feature>
<keyword evidence="2" id="KW-0677">Repeat</keyword>
<dbReference type="InterPro" id="IPR045243">
    <property type="entry name" value="Rna14-like"/>
</dbReference>
<feature type="domain" description="Suppressor of forked" evidence="5">
    <location>
        <begin position="10"/>
        <end position="529"/>
    </location>
</feature>
<dbReference type="SMART" id="SM00386">
    <property type="entry name" value="HAT"/>
    <property type="match status" value="9"/>
</dbReference>
<evidence type="ECO:0000259" key="5">
    <source>
        <dbReference type="Pfam" id="PF05843"/>
    </source>
</evidence>
<evidence type="ECO:0000256" key="3">
    <source>
        <dbReference type="ARBA" id="ARBA00023242"/>
    </source>
</evidence>
<proteinExistence type="predicted"/>
<organism evidence="6 7">
    <name type="scientific">Hydra vulgaris</name>
    <name type="common">Hydra</name>
    <name type="synonym">Hydra attenuata</name>
    <dbReference type="NCBI Taxonomy" id="6087"/>
    <lineage>
        <taxon>Eukaryota</taxon>
        <taxon>Metazoa</taxon>
        <taxon>Cnidaria</taxon>
        <taxon>Hydrozoa</taxon>
        <taxon>Hydroidolina</taxon>
        <taxon>Anthoathecata</taxon>
        <taxon>Aplanulata</taxon>
        <taxon>Hydridae</taxon>
        <taxon>Hydra</taxon>
    </lineage>
</organism>
<name>A0ABM4D875_HYDVU</name>
<evidence type="ECO:0000256" key="2">
    <source>
        <dbReference type="ARBA" id="ARBA00022737"/>
    </source>
</evidence>
<evidence type="ECO:0000313" key="7">
    <source>
        <dbReference type="RefSeq" id="XP_065670528.1"/>
    </source>
</evidence>
<dbReference type="PANTHER" id="PTHR19980">
    <property type="entry name" value="RNA CLEAVAGE STIMULATION FACTOR"/>
    <property type="match status" value="1"/>
</dbReference>